<dbReference type="Proteomes" id="UP001042704">
    <property type="component" value="Chromosome"/>
</dbReference>
<gene>
    <name evidence="1" type="ORF">RJ40_06205</name>
</gene>
<dbReference type="GeneID" id="76423939"/>
<protein>
    <submittedName>
        <fullName evidence="1">Uncharacterized protein</fullName>
    </submittedName>
</protein>
<dbReference type="KEGG" id="maqe:RJ40_06205"/>
<dbReference type="RefSeq" id="WP_265582493.1">
    <property type="nucleotide sequence ID" value="NZ_CP036172.1"/>
</dbReference>
<name>A0A8A3S4P5_9EURY</name>
<organism evidence="1 2">
    <name type="scientific">Methanofollis aquaemaris</name>
    <dbReference type="NCBI Taxonomy" id="126734"/>
    <lineage>
        <taxon>Archaea</taxon>
        <taxon>Methanobacteriati</taxon>
        <taxon>Methanobacteriota</taxon>
        <taxon>Stenosarchaea group</taxon>
        <taxon>Methanomicrobia</taxon>
        <taxon>Methanomicrobiales</taxon>
        <taxon>Methanomicrobiaceae</taxon>
        <taxon>Methanofollis</taxon>
    </lineage>
</organism>
<evidence type="ECO:0000313" key="1">
    <source>
        <dbReference type="EMBL" id="QSZ67118.1"/>
    </source>
</evidence>
<reference evidence="1" key="2">
    <citation type="submission" date="2019-02" db="EMBL/GenBank/DDBJ databases">
        <authorList>
            <person name="Chen S.-C."/>
            <person name="Chien H.-H."/>
            <person name="Lai M.-C."/>
        </authorList>
    </citation>
    <scope>NUCLEOTIDE SEQUENCE</scope>
    <source>
        <strain evidence="1">N2F9704</strain>
    </source>
</reference>
<dbReference type="EMBL" id="CP036172">
    <property type="protein sequence ID" value="QSZ67118.1"/>
    <property type="molecule type" value="Genomic_DNA"/>
</dbReference>
<reference evidence="1" key="1">
    <citation type="journal article" date="2001" name="Int. J. Syst. Evol. Microbiol.">
        <title>Methanofollis aquaemaris sp. nov., a methanogen isolated from an aquaculture fish pond.</title>
        <authorList>
            <person name="Lai M.C."/>
            <person name="Chen S.C."/>
        </authorList>
    </citation>
    <scope>NUCLEOTIDE SEQUENCE</scope>
    <source>
        <strain evidence="1">N2F9704</strain>
    </source>
</reference>
<proteinExistence type="predicted"/>
<dbReference type="AlphaFoldDB" id="A0A8A3S4P5"/>
<keyword evidence="2" id="KW-1185">Reference proteome</keyword>
<accession>A0A8A3S4P5</accession>
<sequence length="140" mass="15380">MGACKEAYYNTVERDLKRAYRGEDGWKLERSSEVDGIAPDFLLKRGRPGSLELIAVNVRIAALIGSADVTRMRTAAESLLSKKAPVKKMLLVVPQDVEISAEMEGIDLFFLESYAVKSGEVIWSRSNLWTADGTPVLGSS</sequence>
<evidence type="ECO:0000313" key="2">
    <source>
        <dbReference type="Proteomes" id="UP001042704"/>
    </source>
</evidence>